<dbReference type="InterPro" id="IPR004136">
    <property type="entry name" value="NMO"/>
</dbReference>
<dbReference type="HOGENOM" id="CLU_038732_2_3_1"/>
<organism evidence="4 5">
    <name type="scientific">Capronia epimyces CBS 606.96</name>
    <dbReference type="NCBI Taxonomy" id="1182542"/>
    <lineage>
        <taxon>Eukaryota</taxon>
        <taxon>Fungi</taxon>
        <taxon>Dikarya</taxon>
        <taxon>Ascomycota</taxon>
        <taxon>Pezizomycotina</taxon>
        <taxon>Eurotiomycetes</taxon>
        <taxon>Chaetothyriomycetidae</taxon>
        <taxon>Chaetothyriales</taxon>
        <taxon>Herpotrichiellaceae</taxon>
        <taxon>Capronia</taxon>
    </lineage>
</organism>
<reference evidence="4 5" key="1">
    <citation type="submission" date="2013-03" db="EMBL/GenBank/DDBJ databases">
        <title>The Genome Sequence of Capronia epimyces CBS 606.96.</title>
        <authorList>
            <consortium name="The Broad Institute Genomics Platform"/>
            <person name="Cuomo C."/>
            <person name="de Hoog S."/>
            <person name="Gorbushina A."/>
            <person name="Walker B."/>
            <person name="Young S.K."/>
            <person name="Zeng Q."/>
            <person name="Gargeya S."/>
            <person name="Fitzgerald M."/>
            <person name="Haas B."/>
            <person name="Abouelleil A."/>
            <person name="Allen A.W."/>
            <person name="Alvarado L."/>
            <person name="Arachchi H.M."/>
            <person name="Berlin A.M."/>
            <person name="Chapman S.B."/>
            <person name="Gainer-Dewar J."/>
            <person name="Goldberg J."/>
            <person name="Griggs A."/>
            <person name="Gujja S."/>
            <person name="Hansen M."/>
            <person name="Howarth C."/>
            <person name="Imamovic A."/>
            <person name="Ireland A."/>
            <person name="Larimer J."/>
            <person name="McCowan C."/>
            <person name="Murphy C."/>
            <person name="Pearson M."/>
            <person name="Poon T.W."/>
            <person name="Priest M."/>
            <person name="Roberts A."/>
            <person name="Saif S."/>
            <person name="Shea T."/>
            <person name="Sisk P."/>
            <person name="Sykes S."/>
            <person name="Wortman J."/>
            <person name="Nusbaum C."/>
            <person name="Birren B."/>
        </authorList>
    </citation>
    <scope>NUCLEOTIDE SEQUENCE [LARGE SCALE GENOMIC DNA]</scope>
    <source>
        <strain evidence="4 5">CBS 606.96</strain>
    </source>
</reference>
<dbReference type="PANTHER" id="PTHR32332:SF36">
    <property type="entry name" value="2-NITROPROPANE DIOXYGENASE FAMILY, PUTATIVE (AFU_ORTHOLOGUE AFUA_4G07940)-RELATED"/>
    <property type="match status" value="1"/>
</dbReference>
<dbReference type="CDD" id="cd04730">
    <property type="entry name" value="NPD_like"/>
    <property type="match status" value="1"/>
</dbReference>
<dbReference type="Gene3D" id="3.20.20.70">
    <property type="entry name" value="Aldolase class I"/>
    <property type="match status" value="1"/>
</dbReference>
<dbReference type="RefSeq" id="XP_007736821.1">
    <property type="nucleotide sequence ID" value="XM_007738631.1"/>
</dbReference>
<sequence>MSPPPPSLNTPLTKLLGIKYPIMLAGMARTSGGPLAAAVSNAGGIGTIGGLGYTPKQLQEIIDELKANLVDQSLPFGVDLALPQVGGNARKTNHDYTHGQLDELIEVTIKNGAKIFVSAVGVPPVRTIQRLHDAGILVMNMVGAPKHAEKALKAGVDIVCAQGSEGGGHTGDIANSILIPAVVDVAKKYKSPLTGEPALVVAAGGIYDGRGLASSLMQGAVGVWVGTRFVAAEESGASKLHKEAVVSADFTDTIRTLVVSGRPLRARMNDYLRKWESQPERIRELTDKGIVPMQYDLEQEEEIDMPFLMGQVAAIIRDVKPAKDIVEDMVRQAIEVLQLGTSYIEGPRSKL</sequence>
<name>W9XFN9_9EURO</name>
<keyword evidence="3" id="KW-0560">Oxidoreductase</keyword>
<dbReference type="STRING" id="1182542.W9XFN9"/>
<dbReference type="AlphaFoldDB" id="W9XFN9"/>
<dbReference type="OrthoDB" id="10265891at2759"/>
<dbReference type="Proteomes" id="UP000019478">
    <property type="component" value="Unassembled WGS sequence"/>
</dbReference>
<gene>
    <name evidence="4" type="ORF">A1O3_08534</name>
</gene>
<evidence type="ECO:0000256" key="1">
    <source>
        <dbReference type="ARBA" id="ARBA00022630"/>
    </source>
</evidence>
<proteinExistence type="predicted"/>
<dbReference type="GO" id="GO:0018580">
    <property type="term" value="F:nitronate monooxygenase activity"/>
    <property type="evidence" value="ECO:0007669"/>
    <property type="project" value="InterPro"/>
</dbReference>
<keyword evidence="1" id="KW-0285">Flavoprotein</keyword>
<dbReference type="EMBL" id="AMGY01000008">
    <property type="protein sequence ID" value="EXJ79033.1"/>
    <property type="molecule type" value="Genomic_DNA"/>
</dbReference>
<dbReference type="GeneID" id="19172621"/>
<evidence type="ECO:0000313" key="4">
    <source>
        <dbReference type="EMBL" id="EXJ79033.1"/>
    </source>
</evidence>
<protein>
    <submittedName>
        <fullName evidence="4">Oxidoreductase</fullName>
    </submittedName>
</protein>
<keyword evidence="2" id="KW-0288">FMN</keyword>
<dbReference type="SUPFAM" id="SSF51412">
    <property type="entry name" value="Inosine monophosphate dehydrogenase (IMPDH)"/>
    <property type="match status" value="1"/>
</dbReference>
<evidence type="ECO:0000256" key="3">
    <source>
        <dbReference type="ARBA" id="ARBA00023002"/>
    </source>
</evidence>
<accession>W9XFN9</accession>
<dbReference type="eggNOG" id="ENOG502S1Q4">
    <property type="taxonomic scope" value="Eukaryota"/>
</dbReference>
<dbReference type="PANTHER" id="PTHR32332">
    <property type="entry name" value="2-NITROPROPANE DIOXYGENASE"/>
    <property type="match status" value="1"/>
</dbReference>
<comment type="caution">
    <text evidence="4">The sequence shown here is derived from an EMBL/GenBank/DDBJ whole genome shotgun (WGS) entry which is preliminary data.</text>
</comment>
<dbReference type="InterPro" id="IPR013785">
    <property type="entry name" value="Aldolase_TIM"/>
</dbReference>
<keyword evidence="5" id="KW-1185">Reference proteome</keyword>
<dbReference type="Pfam" id="PF03060">
    <property type="entry name" value="NMO"/>
    <property type="match status" value="1"/>
</dbReference>
<evidence type="ECO:0000256" key="2">
    <source>
        <dbReference type="ARBA" id="ARBA00022643"/>
    </source>
</evidence>
<evidence type="ECO:0000313" key="5">
    <source>
        <dbReference type="Proteomes" id="UP000019478"/>
    </source>
</evidence>